<comment type="caution">
    <text evidence="3">The sequence shown here is derived from an EMBL/GenBank/DDBJ whole genome shotgun (WGS) entry which is preliminary data.</text>
</comment>
<dbReference type="SUPFAM" id="SSF48695">
    <property type="entry name" value="Multiheme cytochromes"/>
    <property type="match status" value="1"/>
</dbReference>
<gene>
    <name evidence="3" type="ORF">A3G33_10485</name>
</gene>
<feature type="transmembrane region" description="Helical" evidence="2">
    <location>
        <begin position="406"/>
        <end position="424"/>
    </location>
</feature>
<evidence type="ECO:0000256" key="1">
    <source>
        <dbReference type="ARBA" id="ARBA00022729"/>
    </source>
</evidence>
<dbReference type="InterPro" id="IPR036280">
    <property type="entry name" value="Multihaem_cyt_sf"/>
</dbReference>
<proteinExistence type="predicted"/>
<keyword evidence="2" id="KW-0472">Membrane</keyword>
<keyword evidence="2" id="KW-1133">Transmembrane helix</keyword>
<dbReference type="AlphaFoldDB" id="A0A1G1KR53"/>
<dbReference type="PANTHER" id="PTHR35038:SF6">
    <property type="entry name" value="SURFACE LOCALIZED DECAHEME CYTOCHROME C LIPOPROTEIN"/>
    <property type="match status" value="1"/>
</dbReference>
<dbReference type="Gene3D" id="1.10.1130.10">
    <property type="entry name" value="Flavocytochrome C3, Chain A"/>
    <property type="match status" value="1"/>
</dbReference>
<dbReference type="Proteomes" id="UP000178187">
    <property type="component" value="Unassembled WGS sequence"/>
</dbReference>
<keyword evidence="2" id="KW-0812">Transmembrane</keyword>
<dbReference type="Gene3D" id="3.90.10.10">
    <property type="entry name" value="Cytochrome C3"/>
    <property type="match status" value="1"/>
</dbReference>
<accession>A0A1G1KR53</accession>
<name>A0A1G1KR53_9BACT</name>
<sequence length="442" mass="49166">MIKIEKSRKRYLNIPNNTNAMKESEISRAATIAGILFVCLFFVPFVPPAGAAAAEENSCIRCHADYWEEMKGSIHSQQKIVCNKCHGGDPAQSDQQLAKAAGTGYIGVPNKAQIAEMCGQCHASVETMNFYGIRTDQLAQYKTSAHGKKLIQDRDERVAVCSDCHGYHDVISVSNPTSPVYPLNLPKTCNKCHGNKELMKKYGHPSDIFETYSESVHGKALYEKKDLSVANCAKCHGSHGAIPPGVSKIGDTCGKCHINEKKYFLESPHARLTQDGKFSECITCHGYHGIKHAGPALYDQVCIKCHDAASAIHKTVAEIATMLKTEGETIKETENLVKQAAVEGIFVENEQASLKEANTYMLEIGPLQHILNVSKIGEVYKKVKTITDDIKGKVLKKRKSLQWRKYALYPLWIFIFVMVVALWIKYKQLMKEKNLNQGTKRG</sequence>
<dbReference type="InterPro" id="IPR051829">
    <property type="entry name" value="Multiheme_Cytochr_ET"/>
</dbReference>
<protein>
    <submittedName>
        <fullName evidence="3">Uncharacterized protein</fullName>
    </submittedName>
</protein>
<organism evidence="3 4">
    <name type="scientific">Candidatus Danuiimicrobium aquiferis</name>
    <dbReference type="NCBI Taxonomy" id="1801832"/>
    <lineage>
        <taxon>Bacteria</taxon>
        <taxon>Pseudomonadati</taxon>
        <taxon>Candidatus Omnitrophota</taxon>
        <taxon>Candidatus Danuiimicrobium</taxon>
    </lineage>
</organism>
<evidence type="ECO:0000313" key="4">
    <source>
        <dbReference type="Proteomes" id="UP000178187"/>
    </source>
</evidence>
<evidence type="ECO:0000256" key="2">
    <source>
        <dbReference type="SAM" id="Phobius"/>
    </source>
</evidence>
<keyword evidence="1" id="KW-0732">Signal</keyword>
<evidence type="ECO:0000313" key="3">
    <source>
        <dbReference type="EMBL" id="OGW95401.1"/>
    </source>
</evidence>
<dbReference type="EMBL" id="MHFR01000063">
    <property type="protein sequence ID" value="OGW95401.1"/>
    <property type="molecule type" value="Genomic_DNA"/>
</dbReference>
<reference evidence="3 4" key="1">
    <citation type="journal article" date="2016" name="Nat. Commun.">
        <title>Thousands of microbial genomes shed light on interconnected biogeochemical processes in an aquifer system.</title>
        <authorList>
            <person name="Anantharaman K."/>
            <person name="Brown C.T."/>
            <person name="Hug L.A."/>
            <person name="Sharon I."/>
            <person name="Castelle C.J."/>
            <person name="Probst A.J."/>
            <person name="Thomas B.C."/>
            <person name="Singh A."/>
            <person name="Wilkins M.J."/>
            <person name="Karaoz U."/>
            <person name="Brodie E.L."/>
            <person name="Williams K.H."/>
            <person name="Hubbard S.S."/>
            <person name="Banfield J.F."/>
        </authorList>
    </citation>
    <scope>NUCLEOTIDE SEQUENCE [LARGE SCALE GENOMIC DNA]</scope>
</reference>
<dbReference type="GO" id="GO:0016491">
    <property type="term" value="F:oxidoreductase activity"/>
    <property type="evidence" value="ECO:0007669"/>
    <property type="project" value="TreeGrafter"/>
</dbReference>
<dbReference type="PANTHER" id="PTHR35038">
    <property type="entry name" value="DISSIMILATORY SULFITE REDUCTASE SIRA"/>
    <property type="match status" value="1"/>
</dbReference>